<evidence type="ECO:0000256" key="1">
    <source>
        <dbReference type="SAM" id="SignalP"/>
    </source>
</evidence>
<gene>
    <name evidence="2" type="ORF">BSZ37_05805</name>
</gene>
<dbReference type="Proteomes" id="UP000216339">
    <property type="component" value="Unassembled WGS sequence"/>
</dbReference>
<dbReference type="RefSeq" id="WP_095509632.1">
    <property type="nucleotide sequence ID" value="NZ_MQWD01000001.1"/>
</dbReference>
<comment type="caution">
    <text evidence="2">The sequence shown here is derived from an EMBL/GenBank/DDBJ whole genome shotgun (WGS) entry which is preliminary data.</text>
</comment>
<keyword evidence="1" id="KW-0732">Signal</keyword>
<feature type="chain" id="PRO_5012040799" evidence="1">
    <location>
        <begin position="24"/>
        <end position="66"/>
    </location>
</feature>
<reference evidence="2 3" key="1">
    <citation type="submission" date="2016-11" db="EMBL/GenBank/DDBJ databases">
        <title>Study of marine rhodopsin-containing bacteria.</title>
        <authorList>
            <person name="Yoshizawa S."/>
            <person name="Kumagai Y."/>
            <person name="Kogure K."/>
        </authorList>
    </citation>
    <scope>NUCLEOTIDE SEQUENCE [LARGE SCALE GENOMIC DNA]</scope>
    <source>
        <strain evidence="2 3">SAORIC-28</strain>
    </source>
</reference>
<protein>
    <submittedName>
        <fullName evidence="2">Uncharacterized protein</fullName>
    </submittedName>
</protein>
<name>A0A271IXY2_9BACT</name>
<feature type="signal peptide" evidence="1">
    <location>
        <begin position="1"/>
        <end position="23"/>
    </location>
</feature>
<dbReference type="AlphaFoldDB" id="A0A271IXY2"/>
<keyword evidence="3" id="KW-1185">Reference proteome</keyword>
<sequence>MPIGLLLRTLSLAAAIVGTAASAQPAAPGRATLDAALDAMEARGYYASRVDWPAVRARAYEQTADA</sequence>
<organism evidence="2 3">
    <name type="scientific">Rubrivirga marina</name>
    <dbReference type="NCBI Taxonomy" id="1196024"/>
    <lineage>
        <taxon>Bacteria</taxon>
        <taxon>Pseudomonadati</taxon>
        <taxon>Rhodothermota</taxon>
        <taxon>Rhodothermia</taxon>
        <taxon>Rhodothermales</taxon>
        <taxon>Rubricoccaceae</taxon>
        <taxon>Rubrivirga</taxon>
    </lineage>
</organism>
<dbReference type="EMBL" id="MQWD01000001">
    <property type="protein sequence ID" value="PAP75990.1"/>
    <property type="molecule type" value="Genomic_DNA"/>
</dbReference>
<proteinExistence type="predicted"/>
<accession>A0A271IXY2</accession>
<evidence type="ECO:0000313" key="2">
    <source>
        <dbReference type="EMBL" id="PAP75990.1"/>
    </source>
</evidence>
<evidence type="ECO:0000313" key="3">
    <source>
        <dbReference type="Proteomes" id="UP000216339"/>
    </source>
</evidence>